<proteinExistence type="predicted"/>
<dbReference type="Gene3D" id="1.10.10.60">
    <property type="entry name" value="Homeodomain-like"/>
    <property type="match status" value="1"/>
</dbReference>
<gene>
    <name evidence="1" type="ORF">A2V69_01105</name>
</gene>
<dbReference type="AlphaFoldDB" id="A0A1G2F2X5"/>
<organism evidence="1 2">
    <name type="scientific">Candidatus Portnoybacteria bacterium RBG_13_40_8</name>
    <dbReference type="NCBI Taxonomy" id="1801990"/>
    <lineage>
        <taxon>Bacteria</taxon>
        <taxon>Candidatus Portnoyibacteriota</taxon>
    </lineage>
</organism>
<evidence type="ECO:0000313" key="2">
    <source>
        <dbReference type="Proteomes" id="UP000177810"/>
    </source>
</evidence>
<dbReference type="EMBL" id="MHMT01000021">
    <property type="protein sequence ID" value="OGZ32287.1"/>
    <property type="molecule type" value="Genomic_DNA"/>
</dbReference>
<sequence>MFFASLNILRLKQKGNITMNKIELTYRRKQFIVRNILIGIPAALIADDLGFSRERVRQIFKNEIGENPKEYVNKLPFRENKRKRIKFQYKRYCALCGKRFLPHVDGAGTHYHSEECRIKAHVREYNPMMTSRCYICGGLFMPYRNSRREFPSVVRRGVKRHFCTWACTKKYLSYKQQVGNIKKALKKQRMVESK</sequence>
<protein>
    <submittedName>
        <fullName evidence="1">Uncharacterized protein</fullName>
    </submittedName>
</protein>
<accession>A0A1G2F2X5</accession>
<reference evidence="1 2" key="1">
    <citation type="journal article" date="2016" name="Nat. Commun.">
        <title>Thousands of microbial genomes shed light on interconnected biogeochemical processes in an aquifer system.</title>
        <authorList>
            <person name="Anantharaman K."/>
            <person name="Brown C.T."/>
            <person name="Hug L.A."/>
            <person name="Sharon I."/>
            <person name="Castelle C.J."/>
            <person name="Probst A.J."/>
            <person name="Thomas B.C."/>
            <person name="Singh A."/>
            <person name="Wilkins M.J."/>
            <person name="Karaoz U."/>
            <person name="Brodie E.L."/>
            <person name="Williams K.H."/>
            <person name="Hubbard S.S."/>
            <person name="Banfield J.F."/>
        </authorList>
    </citation>
    <scope>NUCLEOTIDE SEQUENCE [LARGE SCALE GENOMIC DNA]</scope>
</reference>
<dbReference type="Proteomes" id="UP000177810">
    <property type="component" value="Unassembled WGS sequence"/>
</dbReference>
<name>A0A1G2F2X5_9BACT</name>
<dbReference type="STRING" id="1801990.A2V69_01105"/>
<comment type="caution">
    <text evidence="1">The sequence shown here is derived from an EMBL/GenBank/DDBJ whole genome shotgun (WGS) entry which is preliminary data.</text>
</comment>
<evidence type="ECO:0000313" key="1">
    <source>
        <dbReference type="EMBL" id="OGZ32287.1"/>
    </source>
</evidence>